<comment type="caution">
    <text evidence="4">The sequence shown here is derived from an EMBL/GenBank/DDBJ whole genome shotgun (WGS) entry which is preliminary data.</text>
</comment>
<dbReference type="Gene3D" id="3.20.20.10">
    <property type="entry name" value="Alanine racemase"/>
    <property type="match status" value="1"/>
</dbReference>
<feature type="domain" description="D-serine dehydratase-like" evidence="3">
    <location>
        <begin position="326"/>
        <end position="423"/>
    </location>
</feature>
<comment type="similarity">
    <text evidence="1">Belongs to the DSD1 family.</text>
</comment>
<dbReference type="InterPro" id="IPR001608">
    <property type="entry name" value="Ala_racemase_N"/>
</dbReference>
<dbReference type="AlphaFoldDB" id="A0A368VET8"/>
<keyword evidence="2" id="KW-0456">Lyase</keyword>
<dbReference type="InterPro" id="IPR029066">
    <property type="entry name" value="PLP-binding_barrel"/>
</dbReference>
<dbReference type="Gene3D" id="2.40.37.20">
    <property type="entry name" value="D-serine dehydratase-like domain"/>
    <property type="match status" value="1"/>
</dbReference>
<evidence type="ECO:0000313" key="5">
    <source>
        <dbReference type="Proteomes" id="UP000253495"/>
    </source>
</evidence>
<dbReference type="EMBL" id="QPJC01000016">
    <property type="protein sequence ID" value="RCW39582.1"/>
    <property type="molecule type" value="Genomic_DNA"/>
</dbReference>
<accession>A0A368VET8</accession>
<dbReference type="Pfam" id="PF14031">
    <property type="entry name" value="D-ser_dehydrat"/>
    <property type="match status" value="1"/>
</dbReference>
<keyword evidence="5" id="KW-1185">Reference proteome</keyword>
<gene>
    <name evidence="4" type="ORF">DFQ14_11667</name>
</gene>
<evidence type="ECO:0000313" key="4">
    <source>
        <dbReference type="EMBL" id="RCW39582.1"/>
    </source>
</evidence>
<evidence type="ECO:0000256" key="2">
    <source>
        <dbReference type="ARBA" id="ARBA00023239"/>
    </source>
</evidence>
<dbReference type="PANTHER" id="PTHR28004">
    <property type="entry name" value="ZGC:162816-RELATED"/>
    <property type="match status" value="1"/>
</dbReference>
<name>A0A368VET8_9ACTN</name>
<sequence>MPAATMDRAAVAALHDERIDWRFKGMPADAFGRTVEEFLRQRPTVFGSGFVGPLLVLDRDALEHNLRTMAAWCARHGVALAPHGKTTMAPQLFQRQLAHGAWGITAANLSQLRVYRAFGVSRVLLANQLVDPHGLAWLAQELDGDPGFSCACWVDSVRGVRLMTEALAPQRPSRPVDVLIELGAEGARTGVRDTSTAADVARAVAASPVLRLVGVGGYEGAVAHDLGDHEVAAVDSYMGRLRELVGTLAEAGHFDGLDEVLVTAGGSAYFDQVAEALTAPWPNALPVTAVLRSGAYVTHDDGLYRTMSPFGRPHRTAGDESPFRPAMRIWAQVTSRPEDGLALLTMGRRDVSFDQDLPEPRLLRDRHGTVRPLANARVTALADQHAFLLVEPDADIEVGDWIGSGLSHPCTVFDKWALIPEVRGDEVVDLIRTFF</sequence>
<dbReference type="Proteomes" id="UP000253495">
    <property type="component" value="Unassembled WGS sequence"/>
</dbReference>
<dbReference type="PANTHER" id="PTHR28004:SF8">
    <property type="entry name" value="D-SERINE DEAMINASE"/>
    <property type="match status" value="1"/>
</dbReference>
<dbReference type="InterPro" id="IPR026956">
    <property type="entry name" value="D-ser_dehydrat-like_dom"/>
</dbReference>
<evidence type="ECO:0000259" key="3">
    <source>
        <dbReference type="SMART" id="SM01119"/>
    </source>
</evidence>
<evidence type="ECO:0000256" key="1">
    <source>
        <dbReference type="ARBA" id="ARBA00005323"/>
    </source>
</evidence>
<dbReference type="CDD" id="cd06818">
    <property type="entry name" value="PLPDE_III_cryptic_DSD"/>
    <property type="match status" value="1"/>
</dbReference>
<dbReference type="SMART" id="SM01119">
    <property type="entry name" value="D-ser_dehydrat"/>
    <property type="match status" value="1"/>
</dbReference>
<dbReference type="InterPro" id="IPR042208">
    <property type="entry name" value="D-ser_dehydrat-like_sf"/>
</dbReference>
<dbReference type="InterPro" id="IPR051466">
    <property type="entry name" value="D-amino_acid_metab_enzyme"/>
</dbReference>
<proteinExistence type="inferred from homology"/>
<dbReference type="Pfam" id="PF01168">
    <property type="entry name" value="Ala_racemase_N"/>
    <property type="match status" value="1"/>
</dbReference>
<protein>
    <submittedName>
        <fullName evidence="4">D-serine deaminase-like pyridoxal phosphate-dependent protein</fullName>
    </submittedName>
</protein>
<reference evidence="4 5" key="1">
    <citation type="submission" date="2018-07" db="EMBL/GenBank/DDBJ databases">
        <title>Genomic Encyclopedia of Type Strains, Phase III (KMG-III): the genomes of soil and plant-associated and newly described type strains.</title>
        <authorList>
            <person name="Whitman W."/>
        </authorList>
    </citation>
    <scope>NUCLEOTIDE SEQUENCE [LARGE SCALE GENOMIC DNA]</scope>
    <source>
        <strain evidence="4 5">CECT 8575</strain>
    </source>
</reference>
<dbReference type="GO" id="GO:0016829">
    <property type="term" value="F:lyase activity"/>
    <property type="evidence" value="ECO:0007669"/>
    <property type="project" value="UniProtKB-KW"/>
</dbReference>
<dbReference type="SUPFAM" id="SSF51419">
    <property type="entry name" value="PLP-binding barrel"/>
    <property type="match status" value="1"/>
</dbReference>
<organism evidence="4 5">
    <name type="scientific">Halopolyspora algeriensis</name>
    <dbReference type="NCBI Taxonomy" id="1500506"/>
    <lineage>
        <taxon>Bacteria</taxon>
        <taxon>Bacillati</taxon>
        <taxon>Actinomycetota</taxon>
        <taxon>Actinomycetes</taxon>
        <taxon>Actinomycetes incertae sedis</taxon>
        <taxon>Halopolyspora</taxon>
    </lineage>
</organism>